<evidence type="ECO:0000259" key="3">
    <source>
        <dbReference type="Pfam" id="PF07950"/>
    </source>
</evidence>
<evidence type="ECO:0000256" key="1">
    <source>
        <dbReference type="SAM" id="MobiDB-lite"/>
    </source>
</evidence>
<dbReference type="PANTHER" id="PTHR38409">
    <property type="entry name" value="MDM10-COMPLEMENTING PROTEIN 1"/>
    <property type="match status" value="1"/>
</dbReference>
<keyword evidence="2" id="KW-0472">Membrane</keyword>
<dbReference type="GeneID" id="63718452"/>
<feature type="transmembrane region" description="Helical" evidence="2">
    <location>
        <begin position="101"/>
        <end position="125"/>
    </location>
</feature>
<feature type="compositionally biased region" description="Low complexity" evidence="1">
    <location>
        <begin position="18"/>
        <end position="36"/>
    </location>
</feature>
<gene>
    <name evidence="4" type="ORF">DCS_05809</name>
</gene>
<protein>
    <recommendedName>
        <fullName evidence="3">Mitochondrial adapter protein MCP1 transmembrane domain-containing protein</fullName>
    </recommendedName>
</protein>
<dbReference type="InterPro" id="IPR012472">
    <property type="entry name" value="MCP1_TM"/>
</dbReference>
<dbReference type="AlphaFoldDB" id="A0A151GP13"/>
<feature type="transmembrane region" description="Helical" evidence="2">
    <location>
        <begin position="303"/>
        <end position="326"/>
    </location>
</feature>
<feature type="region of interest" description="Disordered" evidence="1">
    <location>
        <begin position="1"/>
        <end position="74"/>
    </location>
</feature>
<dbReference type="GO" id="GO:0007005">
    <property type="term" value="P:mitochondrion organization"/>
    <property type="evidence" value="ECO:0007669"/>
    <property type="project" value="TreeGrafter"/>
</dbReference>
<dbReference type="InterPro" id="IPR039960">
    <property type="entry name" value="MCP1"/>
</dbReference>
<comment type="caution">
    <text evidence="4">The sequence shown here is derived from an EMBL/GenBank/DDBJ whole genome shotgun (WGS) entry which is preliminary data.</text>
</comment>
<dbReference type="InParanoid" id="A0A151GP13"/>
<feature type="transmembrane region" description="Helical" evidence="2">
    <location>
        <begin position="251"/>
        <end position="269"/>
    </location>
</feature>
<dbReference type="Pfam" id="PF07950">
    <property type="entry name" value="MCP1_TM"/>
    <property type="match status" value="1"/>
</dbReference>
<accession>A0A151GP13</accession>
<feature type="compositionally biased region" description="Basic and acidic residues" evidence="1">
    <location>
        <begin position="1"/>
        <end position="11"/>
    </location>
</feature>
<evidence type="ECO:0000313" key="4">
    <source>
        <dbReference type="EMBL" id="KYK58791.1"/>
    </source>
</evidence>
<dbReference type="RefSeq" id="XP_040658143.1">
    <property type="nucleotide sequence ID" value="XM_040803110.1"/>
</dbReference>
<keyword evidence="5" id="KW-1185">Reference proteome</keyword>
<dbReference type="GO" id="GO:0005741">
    <property type="term" value="C:mitochondrial outer membrane"/>
    <property type="evidence" value="ECO:0007669"/>
    <property type="project" value="TreeGrafter"/>
</dbReference>
<evidence type="ECO:0000256" key="2">
    <source>
        <dbReference type="SAM" id="Phobius"/>
    </source>
</evidence>
<evidence type="ECO:0000313" key="5">
    <source>
        <dbReference type="Proteomes" id="UP000076580"/>
    </source>
</evidence>
<sequence length="349" mass="36997">MESSEPLDRCDSQQTAMSLLELDPSPMESPSSPESDGAPAAASREASDRRFPTVQAASCSSTAGAPGLRSSNGGGRSRGHGAIFYCADGQQVTRVQRYSSYAMSVFTLLHLTNVSLIPAVTRSVAGSETYLLMTREIYQTSVTEPLLVALPVVAHVGSGVALRLLRRRQMMKRYGEGSSGTYALYRLVRASSSKLWPSLSYISMSGYAFAVFYSAHVLANRLLPLAVEGDSSNIGLAYIAHGFARHPTASWLAYVGLLAVGCGHMVWGAREMLLGPSNSTGGWRGSGMVTVDKNVKRQRRRKWLTVHGVALTVAGLWAVGGLGVVARGGAAEGWIAKLSGPGASTVAVR</sequence>
<dbReference type="STRING" id="98403.A0A151GP13"/>
<dbReference type="EMBL" id="LAYC01000002">
    <property type="protein sequence ID" value="KYK58791.1"/>
    <property type="molecule type" value="Genomic_DNA"/>
</dbReference>
<feature type="transmembrane region" description="Helical" evidence="2">
    <location>
        <begin position="195"/>
        <end position="215"/>
    </location>
</feature>
<name>A0A151GP13_DRECN</name>
<keyword evidence="2" id="KW-1133">Transmembrane helix</keyword>
<dbReference type="PANTHER" id="PTHR38409:SF1">
    <property type="entry name" value="MITOCHONDRIAL ADAPTER PROTEIN MCP1"/>
    <property type="match status" value="1"/>
</dbReference>
<dbReference type="Proteomes" id="UP000076580">
    <property type="component" value="Chromosome 02"/>
</dbReference>
<keyword evidence="2" id="KW-0812">Transmembrane</keyword>
<feature type="domain" description="Mitochondrial adapter protein MCP1 transmembrane" evidence="3">
    <location>
        <begin position="212"/>
        <end position="329"/>
    </location>
</feature>
<feature type="transmembrane region" description="Helical" evidence="2">
    <location>
        <begin position="145"/>
        <end position="165"/>
    </location>
</feature>
<organism evidence="4 5">
    <name type="scientific">Drechmeria coniospora</name>
    <name type="common">Nematophagous fungus</name>
    <name type="synonym">Meria coniospora</name>
    <dbReference type="NCBI Taxonomy" id="98403"/>
    <lineage>
        <taxon>Eukaryota</taxon>
        <taxon>Fungi</taxon>
        <taxon>Dikarya</taxon>
        <taxon>Ascomycota</taxon>
        <taxon>Pezizomycotina</taxon>
        <taxon>Sordariomycetes</taxon>
        <taxon>Hypocreomycetidae</taxon>
        <taxon>Hypocreales</taxon>
        <taxon>Ophiocordycipitaceae</taxon>
        <taxon>Drechmeria</taxon>
    </lineage>
</organism>
<dbReference type="GO" id="GO:0055088">
    <property type="term" value="P:lipid homeostasis"/>
    <property type="evidence" value="ECO:0007669"/>
    <property type="project" value="InterPro"/>
</dbReference>
<reference evidence="4 5" key="1">
    <citation type="journal article" date="2016" name="Sci. Rep.">
        <title>Insights into Adaptations to a Near-Obligate Nematode Endoparasitic Lifestyle from the Finished Genome of Drechmeria coniospora.</title>
        <authorList>
            <person name="Zhang L."/>
            <person name="Zhou Z."/>
            <person name="Guo Q."/>
            <person name="Fokkens L."/>
            <person name="Miskei M."/>
            <person name="Pocsi I."/>
            <person name="Zhang W."/>
            <person name="Chen M."/>
            <person name="Wang L."/>
            <person name="Sun Y."/>
            <person name="Donzelli B.G."/>
            <person name="Gibson D.M."/>
            <person name="Nelson D.R."/>
            <person name="Luo J.G."/>
            <person name="Rep M."/>
            <person name="Liu H."/>
            <person name="Yang S."/>
            <person name="Wang J."/>
            <person name="Krasnoff S.B."/>
            <person name="Xu Y."/>
            <person name="Molnar I."/>
            <person name="Lin M."/>
        </authorList>
    </citation>
    <scope>NUCLEOTIDE SEQUENCE [LARGE SCALE GENOMIC DNA]</scope>
    <source>
        <strain evidence="4 5">ARSEF 6962</strain>
    </source>
</reference>
<proteinExistence type="predicted"/>